<reference evidence="1" key="1">
    <citation type="submission" date="2018-06" db="EMBL/GenBank/DDBJ databases">
        <authorList>
            <person name="Zhirakovskaya E."/>
        </authorList>
    </citation>
    <scope>NUCLEOTIDE SEQUENCE</scope>
</reference>
<accession>A0A3B1CGT7</accession>
<proteinExistence type="predicted"/>
<protein>
    <submittedName>
        <fullName evidence="1">Uncharacterized protein</fullName>
    </submittedName>
</protein>
<dbReference type="AlphaFoldDB" id="A0A3B1CGT7"/>
<gene>
    <name evidence="1" type="ORF">MNBD_NITROSPINAE01-1347</name>
</gene>
<dbReference type="EMBL" id="UOGC01000128">
    <property type="protein sequence ID" value="VAX21850.1"/>
    <property type="molecule type" value="Genomic_DNA"/>
</dbReference>
<name>A0A3B1CGT7_9ZZZZ</name>
<sequence length="76" mass="8228">MDLKNSTPFTPLELVSIFYDEALKIAANDDEAMQLTNKAVNNFMSHYKAVKLKTASSAVVGEGKKLGRAAQLVAGR</sequence>
<evidence type="ECO:0000313" key="1">
    <source>
        <dbReference type="EMBL" id="VAX21850.1"/>
    </source>
</evidence>
<organism evidence="1">
    <name type="scientific">hydrothermal vent metagenome</name>
    <dbReference type="NCBI Taxonomy" id="652676"/>
    <lineage>
        <taxon>unclassified sequences</taxon>
        <taxon>metagenomes</taxon>
        <taxon>ecological metagenomes</taxon>
    </lineage>
</organism>